<dbReference type="RefSeq" id="WP_116007843.1">
    <property type="nucleotide sequence ID" value="NZ_QUOU01000001.1"/>
</dbReference>
<evidence type="ECO:0000313" key="2">
    <source>
        <dbReference type="Proteomes" id="UP000256478"/>
    </source>
</evidence>
<dbReference type="OrthoDB" id="6226461at2"/>
<reference evidence="1 2" key="1">
    <citation type="submission" date="2018-08" db="EMBL/GenBank/DDBJ databases">
        <title>Thalassotalea euphylliae genome.</title>
        <authorList>
            <person name="Summers S."/>
            <person name="Rice S.A."/>
            <person name="Freckelton M.L."/>
            <person name="Nedved B.T."/>
            <person name="Hadfield M.G."/>
        </authorList>
    </citation>
    <scope>NUCLEOTIDE SEQUENCE [LARGE SCALE GENOMIC DNA]</scope>
    <source>
        <strain evidence="1 2">H1</strain>
    </source>
</reference>
<accession>A0A3E0TQL0</accession>
<gene>
    <name evidence="1" type="ORF">DXX93_09210</name>
</gene>
<proteinExistence type="predicted"/>
<name>A0A3E0TQL0_9GAMM</name>
<evidence type="ECO:0000313" key="1">
    <source>
        <dbReference type="EMBL" id="REL26733.1"/>
    </source>
</evidence>
<dbReference type="AlphaFoldDB" id="A0A3E0TQL0"/>
<dbReference type="EMBL" id="QUOU01000001">
    <property type="protein sequence ID" value="REL26733.1"/>
    <property type="molecule type" value="Genomic_DNA"/>
</dbReference>
<protein>
    <submittedName>
        <fullName evidence="1">Uncharacterized protein</fullName>
    </submittedName>
</protein>
<organism evidence="1 2">
    <name type="scientific">Thalassotalea euphylliae</name>
    <dbReference type="NCBI Taxonomy" id="1655234"/>
    <lineage>
        <taxon>Bacteria</taxon>
        <taxon>Pseudomonadati</taxon>
        <taxon>Pseudomonadota</taxon>
        <taxon>Gammaproteobacteria</taxon>
        <taxon>Alteromonadales</taxon>
        <taxon>Colwelliaceae</taxon>
        <taxon>Thalassotalea</taxon>
    </lineage>
</organism>
<dbReference type="Proteomes" id="UP000256478">
    <property type="component" value="Unassembled WGS sequence"/>
</dbReference>
<comment type="caution">
    <text evidence="1">The sequence shown here is derived from an EMBL/GenBank/DDBJ whole genome shotgun (WGS) entry which is preliminary data.</text>
</comment>
<sequence>MSEIPEFIELKEINALKKQLTWGDVSAIYHMVASSAGELDGILTHGFESGFTNILDKEQWNLALLKGSKDANGKIVVATRPKISLRHVYNDMGYELHCYPIINGERINQNLINHPLCPFQRWIPEAMRRLFRVNSLKSFVILTAEMGDQADVLLVRHIYRRVERLIRYLDESFDIVEVKGPTIARFFQEAVKHNNDLLSADLANSNNNQVE</sequence>